<evidence type="ECO:0000256" key="5">
    <source>
        <dbReference type="ARBA" id="ARBA00022642"/>
    </source>
</evidence>
<organism evidence="11">
    <name type="scientific">Caldilineaceae bacterium SB0675_bin_29</name>
    <dbReference type="NCBI Taxonomy" id="2605266"/>
    <lineage>
        <taxon>Bacteria</taxon>
        <taxon>Bacillati</taxon>
        <taxon>Chloroflexota</taxon>
        <taxon>Caldilineae</taxon>
        <taxon>Caldilineales</taxon>
        <taxon>Caldilineaceae</taxon>
    </lineage>
</organism>
<dbReference type="NCBIfam" id="TIGR00550">
    <property type="entry name" value="nadA"/>
    <property type="match status" value="1"/>
</dbReference>
<dbReference type="UniPathway" id="UPA00253">
    <property type="reaction ID" value="UER00327"/>
</dbReference>
<evidence type="ECO:0000256" key="1">
    <source>
        <dbReference type="ARBA" id="ARBA00001966"/>
    </source>
</evidence>
<keyword evidence="5" id="KW-0662">Pyridine nucleotide biosynthesis</keyword>
<dbReference type="EC" id="2.5.1.72" evidence="3 10"/>
<keyword evidence="8" id="KW-0408">Iron</keyword>
<dbReference type="NCBIfam" id="NF006879">
    <property type="entry name" value="PRK09375.1-4"/>
    <property type="match status" value="1"/>
</dbReference>
<dbReference type="SUPFAM" id="SSF142754">
    <property type="entry name" value="NadA-like"/>
    <property type="match status" value="1"/>
</dbReference>
<name>A0A6B1FY99_9CHLR</name>
<dbReference type="PANTHER" id="PTHR30573">
    <property type="entry name" value="QUINOLINATE SYNTHETASE A"/>
    <property type="match status" value="1"/>
</dbReference>
<keyword evidence="6" id="KW-0808">Transferase</keyword>
<evidence type="ECO:0000256" key="3">
    <source>
        <dbReference type="ARBA" id="ARBA00012669"/>
    </source>
</evidence>
<evidence type="ECO:0000256" key="2">
    <source>
        <dbReference type="ARBA" id="ARBA00005065"/>
    </source>
</evidence>
<dbReference type="GO" id="GO:0051539">
    <property type="term" value="F:4 iron, 4 sulfur cluster binding"/>
    <property type="evidence" value="ECO:0007669"/>
    <property type="project" value="UniProtKB-KW"/>
</dbReference>
<dbReference type="EMBL" id="VYDA01000162">
    <property type="protein sequence ID" value="MYH60998.1"/>
    <property type="molecule type" value="Genomic_DNA"/>
</dbReference>
<dbReference type="GO" id="GO:0008987">
    <property type="term" value="F:quinolinate synthetase A activity"/>
    <property type="evidence" value="ECO:0007669"/>
    <property type="project" value="UniProtKB-UniRule"/>
</dbReference>
<comment type="cofactor">
    <cofactor evidence="1">
        <name>[4Fe-4S] cluster</name>
        <dbReference type="ChEBI" id="CHEBI:49883"/>
    </cofactor>
</comment>
<dbReference type="GO" id="GO:0046872">
    <property type="term" value="F:metal ion binding"/>
    <property type="evidence" value="ECO:0007669"/>
    <property type="project" value="UniProtKB-KW"/>
</dbReference>
<evidence type="ECO:0000256" key="6">
    <source>
        <dbReference type="ARBA" id="ARBA00022679"/>
    </source>
</evidence>
<sequence>MKAETVATPLAEITDARSMYEALARRLHDVVLDVELRIKAEIAAQINRLKKERNAVILGHNYMEAALFHSIPDFVGDSLYLSRMAAQTDKDVIVFCGVEFMAETAKILSPDKTVLLPAEKAGCSLAASITAEDVRRLKAQFPGVPVVTYVNTYADVKAETDICCTSGNAAAVVNSLDSERIIFLPDEYLAKNVAEETGKQIIFPPVTGVEAERSGEPESAPVSLDMEAPVQRDQVTGHPVIPLQTEEFDLIGWHGRCEVHDRFTVDDIRRVRAEFPDVAVLSHPECSPEVVAASDFTGSTSAMIRHVEETNAPRYLLLTECSMGDNIIGANPDKEMLRLCSVRCPHMGQITMEDTLAALENMQYEITVPEEILVRAARSVRRMVEIG</sequence>
<dbReference type="Pfam" id="PF02445">
    <property type="entry name" value="NadA"/>
    <property type="match status" value="1"/>
</dbReference>
<keyword evidence="9" id="KW-0411">Iron-sulfur</keyword>
<keyword evidence="7" id="KW-0479">Metal-binding</keyword>
<comment type="pathway">
    <text evidence="2">Cofactor biosynthesis; NAD(+) biosynthesis; quinolinate from iminoaspartate: step 1/1.</text>
</comment>
<reference evidence="11" key="1">
    <citation type="submission" date="2019-09" db="EMBL/GenBank/DDBJ databases">
        <title>Characterisation of the sponge microbiome using genome-centric metagenomics.</title>
        <authorList>
            <person name="Engelberts J.P."/>
            <person name="Robbins S.J."/>
            <person name="De Goeij J.M."/>
            <person name="Aranda M."/>
            <person name="Bell S.C."/>
            <person name="Webster N.S."/>
        </authorList>
    </citation>
    <scope>NUCLEOTIDE SEQUENCE</scope>
    <source>
        <strain evidence="11">SB0675_bin_29</strain>
    </source>
</reference>
<dbReference type="GO" id="GO:0034628">
    <property type="term" value="P:'de novo' NAD+ biosynthetic process from L-aspartate"/>
    <property type="evidence" value="ECO:0007669"/>
    <property type="project" value="TreeGrafter"/>
</dbReference>
<dbReference type="InterPro" id="IPR036094">
    <property type="entry name" value="NadA_sf"/>
</dbReference>
<evidence type="ECO:0000256" key="8">
    <source>
        <dbReference type="ARBA" id="ARBA00023004"/>
    </source>
</evidence>
<evidence type="ECO:0000256" key="9">
    <source>
        <dbReference type="ARBA" id="ARBA00023014"/>
    </source>
</evidence>
<dbReference type="Gene3D" id="3.40.50.10800">
    <property type="entry name" value="NadA-like"/>
    <property type="match status" value="3"/>
</dbReference>
<comment type="caution">
    <text evidence="11">The sequence shown here is derived from an EMBL/GenBank/DDBJ whole genome shotgun (WGS) entry which is preliminary data.</text>
</comment>
<evidence type="ECO:0000256" key="7">
    <source>
        <dbReference type="ARBA" id="ARBA00022723"/>
    </source>
</evidence>
<evidence type="ECO:0000313" key="11">
    <source>
        <dbReference type="EMBL" id="MYH60998.1"/>
    </source>
</evidence>
<accession>A0A6B1FY99</accession>
<keyword evidence="4" id="KW-0004">4Fe-4S</keyword>
<dbReference type="InterPro" id="IPR003473">
    <property type="entry name" value="NadA"/>
</dbReference>
<evidence type="ECO:0000256" key="4">
    <source>
        <dbReference type="ARBA" id="ARBA00022485"/>
    </source>
</evidence>
<dbReference type="GO" id="GO:0005829">
    <property type="term" value="C:cytosol"/>
    <property type="evidence" value="ECO:0007669"/>
    <property type="project" value="TreeGrafter"/>
</dbReference>
<dbReference type="AlphaFoldDB" id="A0A6B1FY99"/>
<protein>
    <recommendedName>
        <fullName evidence="3 10">Quinolinate synthase</fullName>
        <ecNumber evidence="3 10">2.5.1.72</ecNumber>
    </recommendedName>
</protein>
<dbReference type="PANTHER" id="PTHR30573:SF0">
    <property type="entry name" value="QUINOLINATE SYNTHASE, CHLOROPLASTIC"/>
    <property type="match status" value="1"/>
</dbReference>
<proteinExistence type="predicted"/>
<evidence type="ECO:0000256" key="10">
    <source>
        <dbReference type="NCBIfam" id="TIGR00550"/>
    </source>
</evidence>
<gene>
    <name evidence="11" type="primary">nadA</name>
    <name evidence="11" type="ORF">F4148_04315</name>
</gene>